<dbReference type="Proteomes" id="UP000282985">
    <property type="component" value="Unassembled WGS sequence"/>
</dbReference>
<dbReference type="Pfam" id="PF00403">
    <property type="entry name" value="HMA"/>
    <property type="match status" value="1"/>
</dbReference>
<accession>A0A434AY59</accession>
<dbReference type="GO" id="GO:0046872">
    <property type="term" value="F:metal ion binding"/>
    <property type="evidence" value="ECO:0007669"/>
    <property type="project" value="InterPro"/>
</dbReference>
<sequence length="66" mass="7352">MELNVTGMTCTGCENTVENGLKNMDGVIEVKASHKDNKVILKVEKNKVNRDEISQKIEAVGYKVEE</sequence>
<dbReference type="InterPro" id="IPR036163">
    <property type="entry name" value="HMA_dom_sf"/>
</dbReference>
<dbReference type="InterPro" id="IPR006121">
    <property type="entry name" value="HMA_dom"/>
</dbReference>
<dbReference type="PROSITE" id="PS50846">
    <property type="entry name" value="HMA_2"/>
    <property type="match status" value="1"/>
</dbReference>
<evidence type="ECO:0000313" key="3">
    <source>
        <dbReference type="Proteomes" id="UP000282985"/>
    </source>
</evidence>
<dbReference type="OrthoDB" id="9813965at2"/>
<dbReference type="Gene3D" id="3.30.70.100">
    <property type="match status" value="1"/>
</dbReference>
<gene>
    <name evidence="2" type="ORF">DLK05_03910</name>
</gene>
<dbReference type="SUPFAM" id="SSF55008">
    <property type="entry name" value="HMA, heavy metal-associated domain"/>
    <property type="match status" value="1"/>
</dbReference>
<proteinExistence type="predicted"/>
<reference evidence="2 3" key="1">
    <citation type="submission" date="2018-11" db="EMBL/GenBank/DDBJ databases">
        <title>Parancylomarina longa gen. nov., sp. nov., isolated from sediments of southern Okinawa.</title>
        <authorList>
            <person name="Fu T."/>
        </authorList>
    </citation>
    <scope>NUCLEOTIDE SEQUENCE [LARGE SCALE GENOMIC DNA]</scope>
    <source>
        <strain evidence="2 3">T3-2 S1-C</strain>
    </source>
</reference>
<dbReference type="EMBL" id="RJJX01000003">
    <property type="protein sequence ID" value="RUT79487.1"/>
    <property type="molecule type" value="Genomic_DNA"/>
</dbReference>
<feature type="domain" description="HMA" evidence="1">
    <location>
        <begin position="1"/>
        <end position="65"/>
    </location>
</feature>
<evidence type="ECO:0000313" key="2">
    <source>
        <dbReference type="EMBL" id="RUT79487.1"/>
    </source>
</evidence>
<comment type="caution">
    <text evidence="2">The sequence shown here is derived from an EMBL/GenBank/DDBJ whole genome shotgun (WGS) entry which is preliminary data.</text>
</comment>
<dbReference type="AlphaFoldDB" id="A0A434AY59"/>
<organism evidence="2 3">
    <name type="scientific">Ancylomarina longa</name>
    <dbReference type="NCBI Taxonomy" id="2487017"/>
    <lineage>
        <taxon>Bacteria</taxon>
        <taxon>Pseudomonadati</taxon>
        <taxon>Bacteroidota</taxon>
        <taxon>Bacteroidia</taxon>
        <taxon>Marinilabiliales</taxon>
        <taxon>Marinifilaceae</taxon>
        <taxon>Ancylomarina</taxon>
    </lineage>
</organism>
<protein>
    <submittedName>
        <fullName evidence="2">Copper chaperone</fullName>
    </submittedName>
</protein>
<evidence type="ECO:0000259" key="1">
    <source>
        <dbReference type="PROSITE" id="PS50846"/>
    </source>
</evidence>
<keyword evidence="3" id="KW-1185">Reference proteome</keyword>
<dbReference type="CDD" id="cd00371">
    <property type="entry name" value="HMA"/>
    <property type="match status" value="1"/>
</dbReference>
<name>A0A434AY59_9BACT</name>